<accession>A0ABQ0MBN0</accession>
<evidence type="ECO:0000313" key="2">
    <source>
        <dbReference type="Proteomes" id="UP000815677"/>
    </source>
</evidence>
<organism evidence="1 2">
    <name type="scientific">Mycena chlorophos</name>
    <name type="common">Agaric fungus</name>
    <name type="synonym">Agaricus chlorophos</name>
    <dbReference type="NCBI Taxonomy" id="658473"/>
    <lineage>
        <taxon>Eukaryota</taxon>
        <taxon>Fungi</taxon>
        <taxon>Dikarya</taxon>
        <taxon>Basidiomycota</taxon>
        <taxon>Agaricomycotina</taxon>
        <taxon>Agaricomycetes</taxon>
        <taxon>Agaricomycetidae</taxon>
        <taxon>Agaricales</taxon>
        <taxon>Marasmiineae</taxon>
        <taxon>Mycenaceae</taxon>
        <taxon>Mycena</taxon>
    </lineage>
</organism>
<dbReference type="Proteomes" id="UP000815677">
    <property type="component" value="Unassembled WGS sequence"/>
</dbReference>
<dbReference type="EMBL" id="DF849874">
    <property type="protein sequence ID" value="GAT59546.1"/>
    <property type="molecule type" value="Genomic_DNA"/>
</dbReference>
<sequence>MWVVLVPASSRPRLSFVELTGMALDSPRLRYSAAKDVYNGHRNTALYSTMPSLIPILLKNPALGGCAAQEQVVSLQFLAALREKMAAGMASDPEAGSAFAPLEEECRSIGVEQKGHWKQVVGAVTVESSEAGGRTAQVALVVAELPGGSASLARSEAVCPSSARKLGSGPPARSLFELLRTWAEESGPEWLPRLARSPQWSYPPSDPAPRCSDPGGCASAVESRHPCDGEASPQPRFRLDSASSQIWEIFHGRLLVANIHLVDVVVREYVVDAIQRPGIRLYAQVRVAPASGKVKTFPYRIGWPTVGSR</sequence>
<reference evidence="1" key="1">
    <citation type="submission" date="2014-09" db="EMBL/GenBank/DDBJ databases">
        <title>Genome sequence of the luminous mushroom Mycena chlorophos for searching fungal bioluminescence genes.</title>
        <authorList>
            <person name="Tanaka Y."/>
            <person name="Kasuga D."/>
            <person name="Oba Y."/>
            <person name="Hase S."/>
            <person name="Sato K."/>
            <person name="Oba Y."/>
            <person name="Sakakibara Y."/>
        </authorList>
    </citation>
    <scope>NUCLEOTIDE SEQUENCE</scope>
</reference>
<name>A0ABQ0MBN0_MYCCL</name>
<protein>
    <submittedName>
        <fullName evidence="1">Uncharacterized protein</fullName>
    </submittedName>
</protein>
<evidence type="ECO:0000313" key="1">
    <source>
        <dbReference type="EMBL" id="GAT59546.1"/>
    </source>
</evidence>
<gene>
    <name evidence="1" type="ORF">MCHLO_15820</name>
</gene>
<keyword evidence="2" id="KW-1185">Reference proteome</keyword>
<proteinExistence type="predicted"/>